<organism evidence="2">
    <name type="scientific">Trichuris suis</name>
    <name type="common">pig whipworm</name>
    <dbReference type="NCBI Taxonomy" id="68888"/>
    <lineage>
        <taxon>Eukaryota</taxon>
        <taxon>Metazoa</taxon>
        <taxon>Ecdysozoa</taxon>
        <taxon>Nematoda</taxon>
        <taxon>Enoplea</taxon>
        <taxon>Dorylaimia</taxon>
        <taxon>Trichinellida</taxon>
        <taxon>Trichuridae</taxon>
        <taxon>Trichuris</taxon>
    </lineage>
</organism>
<sequence>MRSVGLWRRHCTSDLNNYPAERSLYMRHNGNDDQIWVFPTAGGPLGLCNQVPRTRLAIGAHVESARNGGGQTGRSGQGDYSLKNDLCARTLSRLDLIQPTGRNGHARGAGAIAMLFSFCSNRNHGFPARAAENCQSKVSSSFANAHQLSVYIKPALTPPHQFCQTTIRQMGHRHRRHTGAPKWQLKNAQDKF</sequence>
<keyword evidence="3" id="KW-1185">Reference proteome</keyword>
<reference evidence="2 3" key="1">
    <citation type="journal article" date="2014" name="Nat. Genet.">
        <title>Genome and transcriptome of the porcine whipworm Trichuris suis.</title>
        <authorList>
            <person name="Jex A.R."/>
            <person name="Nejsum P."/>
            <person name="Schwarz E.M."/>
            <person name="Hu L."/>
            <person name="Young N.D."/>
            <person name="Hall R.S."/>
            <person name="Korhonen P.K."/>
            <person name="Liao S."/>
            <person name="Thamsborg S."/>
            <person name="Xia J."/>
            <person name="Xu P."/>
            <person name="Wang S."/>
            <person name="Scheerlinck J.P."/>
            <person name="Hofmann A."/>
            <person name="Sternberg P.W."/>
            <person name="Wang J."/>
            <person name="Gasser R.B."/>
        </authorList>
    </citation>
    <scope>NUCLEOTIDE SEQUENCE [LARGE SCALE GENOMIC DNA]</scope>
    <source>
        <strain evidence="2">DCEP-RM93F</strain>
        <strain evidence="1">DCEP-RM93M</strain>
    </source>
</reference>
<dbReference type="AlphaFoldDB" id="A0A085NE37"/>
<evidence type="ECO:0000313" key="3">
    <source>
        <dbReference type="Proteomes" id="UP000030764"/>
    </source>
</evidence>
<proteinExistence type="predicted"/>
<dbReference type="EMBL" id="KL367511">
    <property type="protein sequence ID" value="KFD67733.1"/>
    <property type="molecule type" value="Genomic_DNA"/>
</dbReference>
<name>A0A085NE37_9BILA</name>
<protein>
    <submittedName>
        <fullName evidence="2">Uncharacterized protein</fullName>
    </submittedName>
</protein>
<evidence type="ECO:0000313" key="2">
    <source>
        <dbReference type="EMBL" id="KFD67733.1"/>
    </source>
</evidence>
<evidence type="ECO:0000313" key="1">
    <source>
        <dbReference type="EMBL" id="KFD51595.1"/>
    </source>
</evidence>
<gene>
    <name evidence="1" type="ORF">M513_07474</name>
    <name evidence="2" type="ORF">M514_07474</name>
</gene>
<accession>A0A085NE37</accession>
<dbReference type="EMBL" id="KL363237">
    <property type="protein sequence ID" value="KFD51595.1"/>
    <property type="molecule type" value="Genomic_DNA"/>
</dbReference>
<dbReference type="Proteomes" id="UP000030764">
    <property type="component" value="Unassembled WGS sequence"/>
</dbReference>
<dbReference type="Proteomes" id="UP000030758">
    <property type="component" value="Unassembled WGS sequence"/>
</dbReference>